<dbReference type="GO" id="GO:0046348">
    <property type="term" value="P:amino sugar catabolic process"/>
    <property type="evidence" value="ECO:0007669"/>
    <property type="project" value="InterPro"/>
</dbReference>
<evidence type="ECO:0000256" key="4">
    <source>
        <dbReference type="ARBA" id="ARBA00037880"/>
    </source>
</evidence>
<dbReference type="PROSITE" id="PS50012">
    <property type="entry name" value="RCC1_3"/>
    <property type="match status" value="1"/>
</dbReference>
<evidence type="ECO:0000256" key="7">
    <source>
        <dbReference type="ARBA" id="ARBA00060595"/>
    </source>
</evidence>
<dbReference type="AlphaFoldDB" id="A0A418YFP0"/>
<dbReference type="PANTHER" id="PTHR10088">
    <property type="entry name" value="GLUCOKINASE REGULATORY PROTEIN"/>
    <property type="match status" value="1"/>
</dbReference>
<name>A0A418YFP0_9GAMM</name>
<evidence type="ECO:0000313" key="15">
    <source>
        <dbReference type="EMBL" id="RJG48200.1"/>
    </source>
</evidence>
<comment type="pathway">
    <text evidence="7 13">Amino-sugar metabolism; 1,6-anhydro-N-acetylmuramate degradation.</text>
</comment>
<organism evidence="15 16">
    <name type="scientific">Motilimonas pumila</name>
    <dbReference type="NCBI Taxonomy" id="2303987"/>
    <lineage>
        <taxon>Bacteria</taxon>
        <taxon>Pseudomonadati</taxon>
        <taxon>Pseudomonadota</taxon>
        <taxon>Gammaproteobacteria</taxon>
        <taxon>Alteromonadales</taxon>
        <taxon>Alteromonadales genera incertae sedis</taxon>
        <taxon>Motilimonas</taxon>
    </lineage>
</organism>
<dbReference type="NCBIfam" id="NF003915">
    <property type="entry name" value="PRK05441.1"/>
    <property type="match status" value="1"/>
</dbReference>
<evidence type="ECO:0000256" key="9">
    <source>
        <dbReference type="ARBA" id="ARBA00067056"/>
    </source>
</evidence>
<dbReference type="FunFam" id="3.40.50.10490:FF:000014">
    <property type="entry name" value="N-acetylmuramic acid 6-phosphate etherase"/>
    <property type="match status" value="1"/>
</dbReference>
<dbReference type="EMBL" id="QZCH01000009">
    <property type="protein sequence ID" value="RJG48200.1"/>
    <property type="molecule type" value="Genomic_DNA"/>
</dbReference>
<evidence type="ECO:0000256" key="10">
    <source>
        <dbReference type="ARBA" id="ARBA00070061"/>
    </source>
</evidence>
<dbReference type="PANTHER" id="PTHR10088:SF4">
    <property type="entry name" value="GLUCOKINASE REGULATORY PROTEIN"/>
    <property type="match status" value="1"/>
</dbReference>
<dbReference type="InterPro" id="IPR005486">
    <property type="entry name" value="Glucokinase_regulatory_CS"/>
</dbReference>
<keyword evidence="3 13" id="KW-0119">Carbohydrate metabolism</keyword>
<dbReference type="Proteomes" id="UP000283255">
    <property type="component" value="Unassembled WGS sequence"/>
</dbReference>
<gene>
    <name evidence="13 15" type="primary">murQ</name>
    <name evidence="15" type="ORF">D1Z90_09030</name>
</gene>
<evidence type="ECO:0000256" key="1">
    <source>
        <dbReference type="ARBA" id="ARBA00011738"/>
    </source>
</evidence>
<dbReference type="NCBIfam" id="TIGR00274">
    <property type="entry name" value="N-acetylmuramic acid 6-phosphate etherase"/>
    <property type="match status" value="1"/>
</dbReference>
<evidence type="ECO:0000256" key="13">
    <source>
        <dbReference type="HAMAP-Rule" id="MF_00068"/>
    </source>
</evidence>
<evidence type="ECO:0000256" key="11">
    <source>
        <dbReference type="ARBA" id="ARBA00077905"/>
    </source>
</evidence>
<comment type="pathway">
    <text evidence="4 13">Cell wall biogenesis; peptidoglycan recycling.</text>
</comment>
<dbReference type="GO" id="GO:0009254">
    <property type="term" value="P:peptidoglycan turnover"/>
    <property type="evidence" value="ECO:0007669"/>
    <property type="project" value="UniProtKB-UniRule"/>
</dbReference>
<dbReference type="Pfam" id="PF22645">
    <property type="entry name" value="GKRP_SIS_N"/>
    <property type="match status" value="1"/>
</dbReference>
<keyword evidence="2 13" id="KW-0456">Lyase</keyword>
<accession>A0A418YFP0</accession>
<dbReference type="OrthoDB" id="9813395at2"/>
<dbReference type="UniPathway" id="UPA00342"/>
<dbReference type="InterPro" id="IPR005488">
    <property type="entry name" value="Etherase_MurQ"/>
</dbReference>
<comment type="pathway">
    <text evidence="6 13">Amino-sugar metabolism; N-acetylmuramate degradation.</text>
</comment>
<feature type="domain" description="SIS" evidence="14">
    <location>
        <begin position="57"/>
        <end position="220"/>
    </location>
</feature>
<dbReference type="GO" id="GO:0097367">
    <property type="term" value="F:carbohydrate derivative binding"/>
    <property type="evidence" value="ECO:0007669"/>
    <property type="project" value="InterPro"/>
</dbReference>
<dbReference type="Gene3D" id="3.40.50.10490">
    <property type="entry name" value="Glucose-6-phosphate isomerase like protein, domain 1"/>
    <property type="match status" value="1"/>
</dbReference>
<dbReference type="GO" id="GO:0097175">
    <property type="term" value="P:1,6-anhydro-N-acetyl-beta-muramic acid catabolic process"/>
    <property type="evidence" value="ECO:0007669"/>
    <property type="project" value="UniProtKB-UniRule"/>
</dbReference>
<dbReference type="RefSeq" id="WP_119910426.1">
    <property type="nucleotide sequence ID" value="NZ_QZCH01000009.1"/>
</dbReference>
<dbReference type="PROSITE" id="PS51464">
    <property type="entry name" value="SIS"/>
    <property type="match status" value="1"/>
</dbReference>
<comment type="function">
    <text evidence="13">Specifically catalyzes the cleavage of the D-lactyl ether substituent of MurNAc 6-phosphate, producing GlcNAc 6-phosphate and D-lactate. Together with AnmK, is also required for the utilization of anhydro-N-acetylmuramic acid (anhMurNAc) either imported from the medium or derived from its own cell wall murein, and thus plays a role in cell wall recycling.</text>
</comment>
<dbReference type="InterPro" id="IPR046348">
    <property type="entry name" value="SIS_dom_sf"/>
</dbReference>
<dbReference type="CDD" id="cd05007">
    <property type="entry name" value="SIS_Etherase"/>
    <property type="match status" value="1"/>
</dbReference>
<evidence type="ECO:0000256" key="12">
    <source>
        <dbReference type="ARBA" id="ARBA00084049"/>
    </source>
</evidence>
<comment type="miscellaneous">
    <text evidence="13">A lyase-type mechanism (elimination/hydration) is suggested for the cleavage of the lactyl ether bond of MurNAc 6-phosphate, with the formation of an alpha,beta-unsaturated aldehyde intermediate with (E)-stereochemistry, followed by the syn addition of water to give product.</text>
</comment>
<dbReference type="GO" id="GO:0097173">
    <property type="term" value="P:N-acetylmuramic acid catabolic process"/>
    <property type="evidence" value="ECO:0007669"/>
    <property type="project" value="UniProtKB-UniPathway"/>
</dbReference>
<comment type="subunit">
    <text evidence="1 13">Homodimer.</text>
</comment>
<comment type="similarity">
    <text evidence="8 13">Belongs to the GCKR-like family. MurNAc-6-P etherase subfamily.</text>
</comment>
<feature type="active site" evidence="13">
    <location>
        <position position="116"/>
    </location>
</feature>
<dbReference type="HAMAP" id="MF_00068">
    <property type="entry name" value="MurQ"/>
    <property type="match status" value="1"/>
</dbReference>
<sequence>MKIDLSQFVTESRNQASEQIDTLSTFEMLKVINEQDQTVPLAVQECLPEITQLVDHLAAKMAQGGRLFYVGAGTSGRLGILDASECPPTFGTKPSEVIGLIAGGHRAILQAVENAEDDPLLAKNDLIEQQFSAIDVLVGIAASGRTPYVIGAMDYAKEQGALVAAICCNKNSAMAQQADIAMTPVVGPEVVTGSSRMKAGTAQKLILNMITTSVMIKRGKVFGNLMVDVEATNAKLIQRQVNIVQTATGCDESSAVLALNASQRHCKTAILMILADIDAATARVRLNKAHGYLRDALTE</sequence>
<evidence type="ECO:0000256" key="6">
    <source>
        <dbReference type="ARBA" id="ARBA00060532"/>
    </source>
</evidence>
<dbReference type="UniPathway" id="UPA00544"/>
<dbReference type="GO" id="GO:0016803">
    <property type="term" value="F:ether hydrolase activity"/>
    <property type="evidence" value="ECO:0007669"/>
    <property type="project" value="TreeGrafter"/>
</dbReference>
<dbReference type="GO" id="GO:0016835">
    <property type="term" value="F:carbon-oxygen lyase activity"/>
    <property type="evidence" value="ECO:0007669"/>
    <property type="project" value="UniProtKB-UniRule"/>
</dbReference>
<proteinExistence type="inferred from homology"/>
<protein>
    <recommendedName>
        <fullName evidence="10 13">N-acetylmuramic acid 6-phosphate etherase</fullName>
        <shortName evidence="13">MurNAc-6-P etherase</shortName>
        <ecNumber evidence="9 13">4.2.1.126</ecNumber>
    </recommendedName>
    <alternativeName>
        <fullName evidence="12 13">N-acetylmuramic acid 6-phosphate hydrolase</fullName>
    </alternativeName>
    <alternativeName>
        <fullName evidence="11 13">N-acetylmuramic acid 6-phosphate lyase</fullName>
    </alternativeName>
</protein>
<comment type="catalytic activity">
    <reaction evidence="5 13">
        <text>N-acetyl-D-muramate 6-phosphate + H2O = N-acetyl-D-glucosamine 6-phosphate + (R)-lactate</text>
        <dbReference type="Rhea" id="RHEA:26410"/>
        <dbReference type="ChEBI" id="CHEBI:15377"/>
        <dbReference type="ChEBI" id="CHEBI:16004"/>
        <dbReference type="ChEBI" id="CHEBI:57513"/>
        <dbReference type="ChEBI" id="CHEBI:58722"/>
        <dbReference type="EC" id="4.2.1.126"/>
    </reaction>
</comment>
<reference evidence="15 16" key="2">
    <citation type="submission" date="2019-01" db="EMBL/GenBank/DDBJ databases">
        <title>Motilimonas pumilus sp. nov., isolated from the gut of sea cucumber (Apostichopus japonicus).</title>
        <authorList>
            <person name="Wang F.-Q."/>
            <person name="Ren L.-H."/>
            <person name="Lin Y.-W."/>
            <person name="Sun G.-H."/>
            <person name="Du Z.-J."/>
            <person name="Zhao J.-X."/>
            <person name="Liu X.-J."/>
            <person name="Liu L.-J."/>
        </authorList>
    </citation>
    <scope>NUCLEOTIDE SEQUENCE [LARGE SCALE GENOMIC DNA]</scope>
    <source>
        <strain evidence="15 16">PLHSC7-2</strain>
    </source>
</reference>
<dbReference type="SUPFAM" id="SSF53697">
    <property type="entry name" value="SIS domain"/>
    <property type="match status" value="1"/>
</dbReference>
<dbReference type="PROSITE" id="PS01272">
    <property type="entry name" value="GCKR"/>
    <property type="match status" value="1"/>
</dbReference>
<comment type="caution">
    <text evidence="15">The sequence shown here is derived from an EMBL/GenBank/DDBJ whole genome shotgun (WGS) entry which is preliminary data.</text>
</comment>
<keyword evidence="16" id="KW-1185">Reference proteome</keyword>
<dbReference type="Gene3D" id="1.10.8.1080">
    <property type="match status" value="1"/>
</dbReference>
<dbReference type="NCBIfam" id="NF009222">
    <property type="entry name" value="PRK12570.1"/>
    <property type="match status" value="1"/>
</dbReference>
<reference evidence="15 16" key="1">
    <citation type="submission" date="2018-09" db="EMBL/GenBank/DDBJ databases">
        <authorList>
            <person name="Wang F."/>
        </authorList>
    </citation>
    <scope>NUCLEOTIDE SEQUENCE [LARGE SCALE GENOMIC DNA]</scope>
    <source>
        <strain evidence="15 16">PLHSC7-2</strain>
    </source>
</reference>
<evidence type="ECO:0000256" key="5">
    <source>
        <dbReference type="ARBA" id="ARBA00051747"/>
    </source>
</evidence>
<evidence type="ECO:0000256" key="8">
    <source>
        <dbReference type="ARBA" id="ARBA00061234"/>
    </source>
</evidence>
<dbReference type="EC" id="4.2.1.126" evidence="9 13"/>
<evidence type="ECO:0000256" key="2">
    <source>
        <dbReference type="ARBA" id="ARBA00023239"/>
    </source>
</evidence>
<dbReference type="InterPro" id="IPR040190">
    <property type="entry name" value="MURQ/GCKR"/>
</dbReference>
<dbReference type="UniPathway" id="UPA00343"/>
<evidence type="ECO:0000313" key="16">
    <source>
        <dbReference type="Proteomes" id="UP000283255"/>
    </source>
</evidence>
<feature type="active site" description="Proton donor" evidence="13">
    <location>
        <position position="85"/>
    </location>
</feature>
<evidence type="ECO:0000259" key="14">
    <source>
        <dbReference type="PROSITE" id="PS51464"/>
    </source>
</evidence>
<evidence type="ECO:0000256" key="3">
    <source>
        <dbReference type="ARBA" id="ARBA00023277"/>
    </source>
</evidence>
<dbReference type="FunFam" id="1.10.8.1080:FF:000001">
    <property type="entry name" value="N-acetylmuramic acid 6-phosphate etherase"/>
    <property type="match status" value="1"/>
</dbReference>
<dbReference type="InterPro" id="IPR001347">
    <property type="entry name" value="SIS_dom"/>
</dbReference>
<dbReference type="InterPro" id="IPR000408">
    <property type="entry name" value="Reg_chr_condens"/>
</dbReference>